<dbReference type="InterPro" id="IPR032358">
    <property type="entry name" value="DUF4867"/>
</dbReference>
<dbReference type="Gene3D" id="2.60.120.480">
    <property type="entry name" value="Ureidoglycolate hydrolase"/>
    <property type="match status" value="1"/>
</dbReference>
<dbReference type="EMBL" id="NFKK01000002">
    <property type="protein sequence ID" value="OUP54211.1"/>
    <property type="molecule type" value="Genomic_DNA"/>
</dbReference>
<organism evidence="1 2">
    <name type="scientific">Butyricicoccus pullicaecorum</name>
    <dbReference type="NCBI Taxonomy" id="501571"/>
    <lineage>
        <taxon>Bacteria</taxon>
        <taxon>Bacillati</taxon>
        <taxon>Bacillota</taxon>
        <taxon>Clostridia</taxon>
        <taxon>Eubacteriales</taxon>
        <taxon>Butyricicoccaceae</taxon>
        <taxon>Butyricicoccus</taxon>
    </lineage>
</organism>
<dbReference type="GO" id="GO:0004848">
    <property type="term" value="F:ureidoglycolate hydrolase activity"/>
    <property type="evidence" value="ECO:0007669"/>
    <property type="project" value="InterPro"/>
</dbReference>
<protein>
    <submittedName>
        <fullName evidence="1">DUF4867 domain-containing protein</fullName>
    </submittedName>
</protein>
<dbReference type="Pfam" id="PF16161">
    <property type="entry name" value="DUF4867"/>
    <property type="match status" value="1"/>
</dbReference>
<name>A0A1Y4LH79_9FIRM</name>
<evidence type="ECO:0000313" key="2">
    <source>
        <dbReference type="Proteomes" id="UP000195897"/>
    </source>
</evidence>
<dbReference type="AlphaFoldDB" id="A0A1Y4LH79"/>
<dbReference type="Proteomes" id="UP000195897">
    <property type="component" value="Unassembled WGS sequence"/>
</dbReference>
<reference evidence="2" key="1">
    <citation type="submission" date="2017-04" db="EMBL/GenBank/DDBJ databases">
        <title>Function of individual gut microbiota members based on whole genome sequencing of pure cultures obtained from chicken caecum.</title>
        <authorList>
            <person name="Medvecky M."/>
            <person name="Cejkova D."/>
            <person name="Polansky O."/>
            <person name="Karasova D."/>
            <person name="Kubasova T."/>
            <person name="Cizek A."/>
            <person name="Rychlik I."/>
        </authorList>
    </citation>
    <scope>NUCLEOTIDE SEQUENCE [LARGE SCALE GENOMIC DNA]</scope>
    <source>
        <strain evidence="2">An180</strain>
    </source>
</reference>
<dbReference type="RefSeq" id="WP_087370674.1">
    <property type="nucleotide sequence ID" value="NZ_NFKK01000002.1"/>
</dbReference>
<dbReference type="SUPFAM" id="SSF51182">
    <property type="entry name" value="RmlC-like cupins"/>
    <property type="match status" value="1"/>
</dbReference>
<sequence>MQIMSVFDTTFAPYGRVIADLDCTELLDTLRKTTDKPEDAVVYVPSAAQLEALPVFDTLRDSVYGGMPIQIGYCNGSNTKLNCVEYHRDSEINIVADDMVFLVGLESDITDGKLDTASIRAFRAPAGTAVELYATTLHYAPCDAAKGAGFRVAVVLPRGTNTEKPDGTGTLTEDKLLWARNKWLIAHSDTNEAKQGAFVGLEGENPDIASLI</sequence>
<accession>A0A1Y4LH79</accession>
<evidence type="ECO:0000313" key="1">
    <source>
        <dbReference type="EMBL" id="OUP54211.1"/>
    </source>
</evidence>
<dbReference type="InterPro" id="IPR011051">
    <property type="entry name" value="RmlC_Cupin_sf"/>
</dbReference>
<dbReference type="InterPro" id="IPR024060">
    <property type="entry name" value="Ureidoglycolate_lyase_dom_sf"/>
</dbReference>
<comment type="caution">
    <text evidence="1">The sequence shown here is derived from an EMBL/GenBank/DDBJ whole genome shotgun (WGS) entry which is preliminary data.</text>
</comment>
<gene>
    <name evidence="1" type="ORF">B5F17_03080</name>
</gene>
<proteinExistence type="predicted"/>